<dbReference type="PANTHER" id="PTHR34148">
    <property type="entry name" value="ADENOSYLCOBINAMIDE-GDP RIBAZOLETRANSFERASE"/>
    <property type="match status" value="1"/>
</dbReference>
<sequence>MKGFLSALGFLTIIRIPGSSFDGSASVRSFGWVGLLIGCGLALVHWLAPASIAPLLMVLYLVVITGALHLDGLADSADALFSHRDRQRKLEIMRDVHVGTMGVVAVVLVLGGKLYAFMHLENLWILVAVPVLARLSMVVAMHLLPYARGEGLASSFYGKRTPWLLVQFLALSVLLGAGYQITLALLAVFVVFVALVLWWYRRMIGGFTGDMLGALCETCELVLFVAAVVILSGQGTPL</sequence>
<evidence type="ECO:0000256" key="8">
    <source>
        <dbReference type="ARBA" id="ARBA00022573"/>
    </source>
</evidence>
<evidence type="ECO:0000256" key="14">
    <source>
        <dbReference type="ARBA" id="ARBA00025228"/>
    </source>
</evidence>
<dbReference type="GO" id="GO:0009236">
    <property type="term" value="P:cobalamin biosynthetic process"/>
    <property type="evidence" value="ECO:0007669"/>
    <property type="project" value="UniProtKB-UniRule"/>
</dbReference>
<evidence type="ECO:0000256" key="6">
    <source>
        <dbReference type="ARBA" id="ARBA00015850"/>
    </source>
</evidence>
<dbReference type="eggNOG" id="COG0368">
    <property type="taxonomic scope" value="Bacteria"/>
</dbReference>
<comment type="catalytic activity">
    <reaction evidence="17 19">
        <text>alpha-ribazole + adenosylcob(III)inamide-GDP = adenosylcob(III)alamin + GMP + H(+)</text>
        <dbReference type="Rhea" id="RHEA:16049"/>
        <dbReference type="ChEBI" id="CHEBI:10329"/>
        <dbReference type="ChEBI" id="CHEBI:15378"/>
        <dbReference type="ChEBI" id="CHEBI:18408"/>
        <dbReference type="ChEBI" id="CHEBI:58115"/>
        <dbReference type="ChEBI" id="CHEBI:60487"/>
        <dbReference type="EC" id="2.7.8.26"/>
    </reaction>
</comment>
<feature type="transmembrane region" description="Helical" evidence="19">
    <location>
        <begin position="32"/>
        <end position="63"/>
    </location>
</feature>
<keyword evidence="8 19" id="KW-0169">Cobalamin biosynthesis</keyword>
<evidence type="ECO:0000256" key="16">
    <source>
        <dbReference type="ARBA" id="ARBA00032853"/>
    </source>
</evidence>
<dbReference type="InParanoid" id="E6W2Z5"/>
<name>E6W2Z5_DESIS</name>
<proteinExistence type="inferred from homology"/>
<feature type="transmembrane region" description="Helical" evidence="19">
    <location>
        <begin position="181"/>
        <end position="200"/>
    </location>
</feature>
<dbReference type="PANTHER" id="PTHR34148:SF1">
    <property type="entry name" value="ADENOSYLCOBINAMIDE-GDP RIBAZOLETRANSFERASE"/>
    <property type="match status" value="1"/>
</dbReference>
<evidence type="ECO:0000313" key="21">
    <source>
        <dbReference type="Proteomes" id="UP000002572"/>
    </source>
</evidence>
<evidence type="ECO:0000256" key="9">
    <source>
        <dbReference type="ARBA" id="ARBA00022679"/>
    </source>
</evidence>
<comment type="function">
    <text evidence="14 19">Joins adenosylcobinamide-GDP and alpha-ribazole to generate adenosylcobalamin (Ado-cobalamin). Also synthesizes adenosylcobalamin 5'-phosphate from adenosylcobinamide-GDP and alpha-ribazole 5'-phosphate.</text>
</comment>
<keyword evidence="21" id="KW-1185">Reference proteome</keyword>
<dbReference type="UniPathway" id="UPA00148">
    <property type="reaction ID" value="UER00238"/>
</dbReference>
<dbReference type="STRING" id="653733.Selin_2100"/>
<dbReference type="EMBL" id="CP002432">
    <property type="protein sequence ID" value="ADU66820.1"/>
    <property type="molecule type" value="Genomic_DNA"/>
</dbReference>
<reference evidence="20 21" key="1">
    <citation type="submission" date="2010-12" db="EMBL/GenBank/DDBJ databases">
        <title>Complete sequence of Desulfurispirillum indicum S5.</title>
        <authorList>
            <consortium name="US DOE Joint Genome Institute"/>
            <person name="Lucas S."/>
            <person name="Copeland A."/>
            <person name="Lapidus A."/>
            <person name="Cheng J.-F."/>
            <person name="Goodwin L."/>
            <person name="Pitluck S."/>
            <person name="Chertkov O."/>
            <person name="Held B."/>
            <person name="Detter J.C."/>
            <person name="Han C."/>
            <person name="Tapia R."/>
            <person name="Land M."/>
            <person name="Hauser L."/>
            <person name="Kyrpides N."/>
            <person name="Ivanova N."/>
            <person name="Mikhailova N."/>
            <person name="Haggblom M."/>
            <person name="Rauschenbach I."/>
            <person name="Bini E."/>
            <person name="Woyke T."/>
        </authorList>
    </citation>
    <scope>NUCLEOTIDE SEQUENCE [LARGE SCALE GENOMIC DNA]</scope>
    <source>
        <strain evidence="21">ATCC BAA-1389 / DSM 22839 / S5</strain>
    </source>
</reference>
<dbReference type="RefSeq" id="WP_013506700.1">
    <property type="nucleotide sequence ID" value="NC_014836.1"/>
</dbReference>
<evidence type="ECO:0000256" key="3">
    <source>
        <dbReference type="ARBA" id="ARBA00004663"/>
    </source>
</evidence>
<comment type="catalytic activity">
    <reaction evidence="18 19">
        <text>alpha-ribazole 5'-phosphate + adenosylcob(III)inamide-GDP = adenosylcob(III)alamin 5'-phosphate + GMP + H(+)</text>
        <dbReference type="Rhea" id="RHEA:23560"/>
        <dbReference type="ChEBI" id="CHEBI:15378"/>
        <dbReference type="ChEBI" id="CHEBI:57918"/>
        <dbReference type="ChEBI" id="CHEBI:58115"/>
        <dbReference type="ChEBI" id="CHEBI:60487"/>
        <dbReference type="ChEBI" id="CHEBI:60493"/>
        <dbReference type="EC" id="2.7.8.26"/>
    </reaction>
</comment>
<dbReference type="FunCoup" id="E6W2Z5">
    <property type="interactions" value="165"/>
</dbReference>
<dbReference type="HAMAP" id="MF_00719">
    <property type="entry name" value="CobS"/>
    <property type="match status" value="1"/>
</dbReference>
<evidence type="ECO:0000256" key="7">
    <source>
        <dbReference type="ARBA" id="ARBA00022475"/>
    </source>
</evidence>
<dbReference type="EC" id="2.7.8.26" evidence="5 19"/>
<dbReference type="GO" id="GO:0005886">
    <property type="term" value="C:plasma membrane"/>
    <property type="evidence" value="ECO:0007669"/>
    <property type="project" value="UniProtKB-SubCell"/>
</dbReference>
<evidence type="ECO:0000256" key="1">
    <source>
        <dbReference type="ARBA" id="ARBA00001946"/>
    </source>
</evidence>
<dbReference type="GO" id="GO:0051073">
    <property type="term" value="F:adenosylcobinamide-GDP ribazoletransferase activity"/>
    <property type="evidence" value="ECO:0007669"/>
    <property type="project" value="UniProtKB-UniRule"/>
</dbReference>
<dbReference type="InterPro" id="IPR003805">
    <property type="entry name" value="CobS"/>
</dbReference>
<dbReference type="OrthoDB" id="9794223at2"/>
<dbReference type="Pfam" id="PF02654">
    <property type="entry name" value="CobS"/>
    <property type="match status" value="1"/>
</dbReference>
<evidence type="ECO:0000256" key="17">
    <source>
        <dbReference type="ARBA" id="ARBA00048623"/>
    </source>
</evidence>
<evidence type="ECO:0000313" key="20">
    <source>
        <dbReference type="EMBL" id="ADU66820.1"/>
    </source>
</evidence>
<evidence type="ECO:0000256" key="5">
    <source>
        <dbReference type="ARBA" id="ARBA00013200"/>
    </source>
</evidence>
<keyword evidence="7 19" id="KW-1003">Cell membrane</keyword>
<feature type="transmembrane region" description="Helical" evidence="19">
    <location>
        <begin position="96"/>
        <end position="117"/>
    </location>
</feature>
<keyword evidence="19" id="KW-0997">Cell inner membrane</keyword>
<evidence type="ECO:0000256" key="10">
    <source>
        <dbReference type="ARBA" id="ARBA00022692"/>
    </source>
</evidence>
<gene>
    <name evidence="19" type="primary">cobS</name>
    <name evidence="20" type="ordered locus">Selin_2100</name>
</gene>
<keyword evidence="12 19" id="KW-1133">Transmembrane helix</keyword>
<dbReference type="KEGG" id="din:Selin_2100"/>
<dbReference type="HOGENOM" id="CLU_057426_1_2_0"/>
<comment type="subcellular location">
    <subcellularLocation>
        <location evidence="19">Cell inner membrane</location>
        <topology evidence="19">Multi-pass membrane protein</topology>
    </subcellularLocation>
    <subcellularLocation>
        <location evidence="2">Cell membrane</location>
        <topology evidence="2">Multi-pass membrane protein</topology>
    </subcellularLocation>
</comment>
<feature type="transmembrane region" description="Helical" evidence="19">
    <location>
        <begin position="212"/>
        <end position="232"/>
    </location>
</feature>
<evidence type="ECO:0000256" key="18">
    <source>
        <dbReference type="ARBA" id="ARBA00049504"/>
    </source>
</evidence>
<evidence type="ECO:0000256" key="19">
    <source>
        <dbReference type="HAMAP-Rule" id="MF_00719"/>
    </source>
</evidence>
<comment type="pathway">
    <text evidence="3 19">Cofactor biosynthesis; adenosylcobalamin biosynthesis; adenosylcobalamin from cob(II)yrinate a,c-diamide: step 7/7.</text>
</comment>
<keyword evidence="10 19" id="KW-0812">Transmembrane</keyword>
<protein>
    <recommendedName>
        <fullName evidence="6 19">Adenosylcobinamide-GDP ribazoletransferase</fullName>
        <ecNumber evidence="5 19">2.7.8.26</ecNumber>
    </recommendedName>
    <alternativeName>
        <fullName evidence="16 19">Cobalamin synthase</fullName>
    </alternativeName>
    <alternativeName>
        <fullName evidence="15 19">Cobalamin-5'-phosphate synthase</fullName>
    </alternativeName>
</protein>
<organism evidence="20 21">
    <name type="scientific">Desulfurispirillum indicum (strain ATCC BAA-1389 / DSM 22839 / S5)</name>
    <dbReference type="NCBI Taxonomy" id="653733"/>
    <lineage>
        <taxon>Bacteria</taxon>
        <taxon>Pseudomonadati</taxon>
        <taxon>Chrysiogenota</taxon>
        <taxon>Chrysiogenia</taxon>
        <taxon>Chrysiogenales</taxon>
        <taxon>Chrysiogenaceae</taxon>
        <taxon>Desulfurispirillum</taxon>
    </lineage>
</organism>
<keyword evidence="13 19" id="KW-0472">Membrane</keyword>
<evidence type="ECO:0000256" key="4">
    <source>
        <dbReference type="ARBA" id="ARBA00010561"/>
    </source>
</evidence>
<dbReference type="Proteomes" id="UP000002572">
    <property type="component" value="Chromosome"/>
</dbReference>
<evidence type="ECO:0000256" key="11">
    <source>
        <dbReference type="ARBA" id="ARBA00022842"/>
    </source>
</evidence>
<evidence type="ECO:0000256" key="15">
    <source>
        <dbReference type="ARBA" id="ARBA00032605"/>
    </source>
</evidence>
<evidence type="ECO:0000256" key="12">
    <source>
        <dbReference type="ARBA" id="ARBA00022989"/>
    </source>
</evidence>
<dbReference type="AlphaFoldDB" id="E6W2Z5"/>
<dbReference type="GO" id="GO:0008818">
    <property type="term" value="F:cobalamin 5'-phosphate synthase activity"/>
    <property type="evidence" value="ECO:0007669"/>
    <property type="project" value="UniProtKB-UniRule"/>
</dbReference>
<dbReference type="NCBIfam" id="TIGR00317">
    <property type="entry name" value="cobS"/>
    <property type="match status" value="1"/>
</dbReference>
<evidence type="ECO:0000256" key="2">
    <source>
        <dbReference type="ARBA" id="ARBA00004651"/>
    </source>
</evidence>
<evidence type="ECO:0000256" key="13">
    <source>
        <dbReference type="ARBA" id="ARBA00023136"/>
    </source>
</evidence>
<feature type="transmembrane region" description="Helical" evidence="19">
    <location>
        <begin position="123"/>
        <end position="144"/>
    </location>
</feature>
<comment type="similarity">
    <text evidence="4 19">Belongs to the CobS family.</text>
</comment>
<keyword evidence="9 19" id="KW-0808">Transferase</keyword>
<comment type="cofactor">
    <cofactor evidence="1 19">
        <name>Mg(2+)</name>
        <dbReference type="ChEBI" id="CHEBI:18420"/>
    </cofactor>
</comment>
<accession>E6W2Z5</accession>
<keyword evidence="11 19" id="KW-0460">Magnesium</keyword>